<protein>
    <submittedName>
        <fullName evidence="1">Uncharacterized protein</fullName>
    </submittedName>
</protein>
<dbReference type="AlphaFoldDB" id="A0A560CCG0"/>
<evidence type="ECO:0000313" key="1">
    <source>
        <dbReference type="EMBL" id="TWA82542.1"/>
    </source>
</evidence>
<name>A0A560CCG0_AZOBR</name>
<evidence type="ECO:0000313" key="2">
    <source>
        <dbReference type="Proteomes" id="UP000318529"/>
    </source>
</evidence>
<dbReference type="Proteomes" id="UP000318529">
    <property type="component" value="Unassembled WGS sequence"/>
</dbReference>
<sequence length="48" mass="5212">MVVVAYIFGIPKETLSKSMGKHTVAEALAYCLFCYLEGLAPRFALTAS</sequence>
<proteinExistence type="predicted"/>
<reference evidence="1 2" key="1">
    <citation type="submission" date="2019-06" db="EMBL/GenBank/DDBJ databases">
        <title>Genomic Encyclopedia of Type Strains, Phase IV (KMG-V): Genome sequencing to study the core and pangenomes of soil and plant-associated prokaryotes.</title>
        <authorList>
            <person name="Whitman W."/>
        </authorList>
    </citation>
    <scope>NUCLEOTIDE SEQUENCE [LARGE SCALE GENOMIC DNA]</scope>
    <source>
        <strain evidence="1 2">BR 11650</strain>
    </source>
</reference>
<accession>A0A560CCG0</accession>
<dbReference type="EMBL" id="VITH01000007">
    <property type="protein sequence ID" value="TWA82542.1"/>
    <property type="molecule type" value="Genomic_DNA"/>
</dbReference>
<gene>
    <name evidence="1" type="ORF">FBZ83_107230</name>
</gene>
<organism evidence="1 2">
    <name type="scientific">Azospirillum brasilense</name>
    <dbReference type="NCBI Taxonomy" id="192"/>
    <lineage>
        <taxon>Bacteria</taxon>
        <taxon>Pseudomonadati</taxon>
        <taxon>Pseudomonadota</taxon>
        <taxon>Alphaproteobacteria</taxon>
        <taxon>Rhodospirillales</taxon>
        <taxon>Azospirillaceae</taxon>
        <taxon>Azospirillum</taxon>
    </lineage>
</organism>
<comment type="caution">
    <text evidence="1">The sequence shown here is derived from an EMBL/GenBank/DDBJ whole genome shotgun (WGS) entry which is preliminary data.</text>
</comment>